<feature type="compositionally biased region" description="Polar residues" evidence="2">
    <location>
        <begin position="59"/>
        <end position="88"/>
    </location>
</feature>
<dbReference type="PANTHER" id="PTHR13318:SF190">
    <property type="entry name" value="PARTNER OF PAIRED, ISOFORM B"/>
    <property type="match status" value="1"/>
</dbReference>
<dbReference type="SUPFAM" id="SSF52058">
    <property type="entry name" value="L domain-like"/>
    <property type="match status" value="1"/>
</dbReference>
<feature type="compositionally biased region" description="Low complexity" evidence="2">
    <location>
        <begin position="89"/>
        <end position="98"/>
    </location>
</feature>
<feature type="region of interest" description="Disordered" evidence="2">
    <location>
        <begin position="160"/>
        <end position="201"/>
    </location>
</feature>
<dbReference type="Gene3D" id="3.10.20.90">
    <property type="entry name" value="Phosphatidylinositol 3-kinase Catalytic Subunit, Chain A, domain 1"/>
    <property type="match status" value="1"/>
</dbReference>
<keyword evidence="1" id="KW-0175">Coiled coil</keyword>
<organism evidence="5 6">
    <name type="scientific">Aplysia californica</name>
    <name type="common">California sea hare</name>
    <dbReference type="NCBI Taxonomy" id="6500"/>
    <lineage>
        <taxon>Eukaryota</taxon>
        <taxon>Metazoa</taxon>
        <taxon>Spiralia</taxon>
        <taxon>Lophotrochozoa</taxon>
        <taxon>Mollusca</taxon>
        <taxon>Gastropoda</taxon>
        <taxon>Heterobranchia</taxon>
        <taxon>Euthyneura</taxon>
        <taxon>Tectipleura</taxon>
        <taxon>Aplysiida</taxon>
        <taxon>Aplysioidea</taxon>
        <taxon>Aplysiidae</taxon>
        <taxon>Aplysia</taxon>
    </lineage>
</organism>
<dbReference type="InterPro" id="IPR029071">
    <property type="entry name" value="Ubiquitin-like_domsf"/>
</dbReference>
<evidence type="ECO:0000256" key="2">
    <source>
        <dbReference type="SAM" id="MobiDB-lite"/>
    </source>
</evidence>
<dbReference type="CDD" id="cd01767">
    <property type="entry name" value="UBX"/>
    <property type="match status" value="1"/>
</dbReference>
<dbReference type="SUPFAM" id="SSF46934">
    <property type="entry name" value="UBA-like"/>
    <property type="match status" value="1"/>
</dbReference>
<dbReference type="Gene3D" id="3.80.10.10">
    <property type="entry name" value="Ribonuclease Inhibitor"/>
    <property type="match status" value="2"/>
</dbReference>
<dbReference type="Proteomes" id="UP000694888">
    <property type="component" value="Unplaced"/>
</dbReference>
<proteinExistence type="predicted"/>
<dbReference type="InterPro" id="IPR001012">
    <property type="entry name" value="UBX_dom"/>
</dbReference>
<dbReference type="Pfam" id="PF00789">
    <property type="entry name" value="UBX"/>
    <property type="match status" value="1"/>
</dbReference>
<dbReference type="SMART" id="SM00367">
    <property type="entry name" value="LRR_CC"/>
    <property type="match status" value="5"/>
</dbReference>
<evidence type="ECO:0000259" key="4">
    <source>
        <dbReference type="PROSITE" id="PS50033"/>
    </source>
</evidence>
<dbReference type="SUPFAM" id="SSF52047">
    <property type="entry name" value="RNI-like"/>
    <property type="match status" value="1"/>
</dbReference>
<dbReference type="GeneID" id="101862702"/>
<name>A0ABM1ABI8_APLCA</name>
<dbReference type="SUPFAM" id="SSF54236">
    <property type="entry name" value="Ubiquitin-like"/>
    <property type="match status" value="1"/>
</dbReference>
<dbReference type="InterPro" id="IPR006553">
    <property type="entry name" value="Leu-rich_rpt_Cys-con_subtyp"/>
</dbReference>
<dbReference type="RefSeq" id="XP_012944533.1">
    <property type="nucleotide sequence ID" value="XM_013089079.2"/>
</dbReference>
<dbReference type="PANTHER" id="PTHR13318">
    <property type="entry name" value="PARTNER OF PAIRED, ISOFORM B-RELATED"/>
    <property type="match status" value="1"/>
</dbReference>
<gene>
    <name evidence="6" type="primary">LOC101862702</name>
</gene>
<dbReference type="PROSITE" id="PS50030">
    <property type="entry name" value="UBA"/>
    <property type="match status" value="1"/>
</dbReference>
<dbReference type="InterPro" id="IPR015940">
    <property type="entry name" value="UBA"/>
</dbReference>
<dbReference type="InterPro" id="IPR009060">
    <property type="entry name" value="UBA-like_sf"/>
</dbReference>
<sequence>MASESIGLDDIIATMLSMGFEFQDCQEAVTNGKLTVQAAIDWILAGKPGNVNARPAPSLNLTQGRNTGLPLSNQSNPFVPGNTDTFVGSSEVSQSSSSFAMGLDQEDDPIVSRSHLSEKQQQIKQDFEEKERQEARRKVAEEKLKKKKERERILKEIQEDREKQKVTKSQAGGALSGATAGPTEQPKDELAAKQGTENVSDTANIQVRLPSGQMFRQTYPASTSLNTVWDSVYSKIKTAMNAYSGFIQPFPRREFSKPEMGQSLKELGLVPSGSLVLKKRDVNQASPEEVAQPPAVMMALDQAEREQQEADDEAMEVEDDGHNWGRGNRVEGGEEVVGEDMVEQHGAGGYNPFEHIPGLGDNPILGNHLMGGPGHNPGGAFEGFGNRLVPEGVPGDHGNHLNRRASEMAAEAAAQRFALPRAPAEESSSHSELVYNVSTLQNSAMNLLAHRLTDPRQPIFSVSGLPEHLLQAFLAYLKKERLLKPKIMHLIPSYLLKLDLDYYPYTTNELLHTARIFVHLHILSLNSCSLITDTGLNCIKGMKALKVLNLCSCSQITDACFAIVKNLGSLQTLSLDGTRVTNAGVIQFSQSAQNLHLLHLDLSRTNVTHDIFTSLQNFKMLKSLILKQSKISSLSGVEGIVSLENLDVSETQIVTDSILCITRHPRLCNISLAGTLDVHGDRALNYLKDMKLTSLLLPSRSSTSNIGLSYISGFHLSTLDLTNYTNISNEGMVHVGKIISLKKLLLTNTKVSDEGVLHLKDLVHLEVLFLDRTLVTGAGASVVANFKNLTELSLSGTSVTGDFLKQGILNKCLNLTKLNLSRTIIGDKGIAELKVPYLQLLNLDCTRVHPYALSVIQTNCPNAKSITLSNLSSVDEQEENM</sequence>
<reference evidence="6" key="1">
    <citation type="submission" date="2025-08" db="UniProtKB">
        <authorList>
            <consortium name="RefSeq"/>
        </authorList>
    </citation>
    <scope>IDENTIFICATION</scope>
</reference>
<dbReference type="InterPro" id="IPR032675">
    <property type="entry name" value="LRR_dom_sf"/>
</dbReference>
<feature type="region of interest" description="Disordered" evidence="2">
    <location>
        <begin position="51"/>
        <end position="103"/>
    </location>
</feature>
<feature type="coiled-coil region" evidence="1">
    <location>
        <begin position="113"/>
        <end position="160"/>
    </location>
</feature>
<feature type="domain" description="UBX" evidence="4">
    <location>
        <begin position="198"/>
        <end position="277"/>
    </location>
</feature>
<evidence type="ECO:0000256" key="1">
    <source>
        <dbReference type="SAM" id="Coils"/>
    </source>
</evidence>
<evidence type="ECO:0000259" key="3">
    <source>
        <dbReference type="PROSITE" id="PS50030"/>
    </source>
</evidence>
<keyword evidence="5" id="KW-1185">Reference proteome</keyword>
<evidence type="ECO:0000313" key="6">
    <source>
        <dbReference type="RefSeq" id="XP_012944533.1"/>
    </source>
</evidence>
<accession>A0ABM1ABI8</accession>
<feature type="domain" description="UBA" evidence="3">
    <location>
        <begin position="1"/>
        <end position="46"/>
    </location>
</feature>
<protein>
    <submittedName>
        <fullName evidence="6">Uncharacterized protein LOC101862702</fullName>
    </submittedName>
</protein>
<evidence type="ECO:0000313" key="5">
    <source>
        <dbReference type="Proteomes" id="UP000694888"/>
    </source>
</evidence>
<dbReference type="PROSITE" id="PS50033">
    <property type="entry name" value="UBX"/>
    <property type="match status" value="1"/>
</dbReference>
<dbReference type="SMART" id="SM00166">
    <property type="entry name" value="UBX"/>
    <property type="match status" value="1"/>
</dbReference>